<accession>A0A9J6EC22</accession>
<evidence type="ECO:0000313" key="2">
    <source>
        <dbReference type="EMBL" id="KAH8031621.1"/>
    </source>
</evidence>
<dbReference type="AlphaFoldDB" id="A0A9J6EC22"/>
<reference evidence="2" key="2">
    <citation type="submission" date="2021-09" db="EMBL/GenBank/DDBJ databases">
        <authorList>
            <person name="Jia N."/>
            <person name="Wang J."/>
            <person name="Shi W."/>
            <person name="Du L."/>
            <person name="Sun Y."/>
            <person name="Zhan W."/>
            <person name="Jiang J."/>
            <person name="Wang Q."/>
            <person name="Zhang B."/>
            <person name="Ji P."/>
            <person name="Sakyi L.B."/>
            <person name="Cui X."/>
            <person name="Yuan T."/>
            <person name="Jiang B."/>
            <person name="Yang W."/>
            <person name="Lam T.T.-Y."/>
            <person name="Chang Q."/>
            <person name="Ding S."/>
            <person name="Wang X."/>
            <person name="Zhu J."/>
            <person name="Ruan X."/>
            <person name="Zhao L."/>
            <person name="Wei J."/>
            <person name="Que T."/>
            <person name="Du C."/>
            <person name="Cheng J."/>
            <person name="Dai P."/>
            <person name="Han X."/>
            <person name="Huang E."/>
            <person name="Gao Y."/>
            <person name="Liu J."/>
            <person name="Shao H."/>
            <person name="Ye R."/>
            <person name="Li L."/>
            <person name="Wei W."/>
            <person name="Wang X."/>
            <person name="Wang C."/>
            <person name="Huo Q."/>
            <person name="Li W."/>
            <person name="Guo W."/>
            <person name="Chen H."/>
            <person name="Chen S."/>
            <person name="Zhou L."/>
            <person name="Zhou L."/>
            <person name="Ni X."/>
            <person name="Tian J."/>
            <person name="Zhou Y."/>
            <person name="Sheng Y."/>
            <person name="Liu T."/>
            <person name="Pan Y."/>
            <person name="Xia L."/>
            <person name="Li J."/>
            <person name="Zhao F."/>
            <person name="Cao W."/>
        </authorList>
    </citation>
    <scope>NUCLEOTIDE SEQUENCE</scope>
    <source>
        <strain evidence="2">Rmic-2018</strain>
        <tissue evidence="2">Larvae</tissue>
    </source>
</reference>
<feature type="compositionally biased region" description="Low complexity" evidence="1">
    <location>
        <begin position="40"/>
        <end position="58"/>
    </location>
</feature>
<dbReference type="Proteomes" id="UP000821866">
    <property type="component" value="Chromosome 3"/>
</dbReference>
<evidence type="ECO:0000256" key="1">
    <source>
        <dbReference type="SAM" id="MobiDB-lite"/>
    </source>
</evidence>
<dbReference type="EMBL" id="JABSTU010000005">
    <property type="protein sequence ID" value="KAH8031621.1"/>
    <property type="molecule type" value="Genomic_DNA"/>
</dbReference>
<organism evidence="2 3">
    <name type="scientific">Rhipicephalus microplus</name>
    <name type="common">Cattle tick</name>
    <name type="synonym">Boophilus microplus</name>
    <dbReference type="NCBI Taxonomy" id="6941"/>
    <lineage>
        <taxon>Eukaryota</taxon>
        <taxon>Metazoa</taxon>
        <taxon>Ecdysozoa</taxon>
        <taxon>Arthropoda</taxon>
        <taxon>Chelicerata</taxon>
        <taxon>Arachnida</taxon>
        <taxon>Acari</taxon>
        <taxon>Parasitiformes</taxon>
        <taxon>Ixodida</taxon>
        <taxon>Ixodoidea</taxon>
        <taxon>Ixodidae</taxon>
        <taxon>Rhipicephalinae</taxon>
        <taxon>Rhipicephalus</taxon>
        <taxon>Boophilus</taxon>
    </lineage>
</organism>
<proteinExistence type="predicted"/>
<feature type="region of interest" description="Disordered" evidence="1">
    <location>
        <begin position="40"/>
        <end position="73"/>
    </location>
</feature>
<protein>
    <submittedName>
        <fullName evidence="2">Uncharacterized protein</fullName>
    </submittedName>
</protein>
<name>A0A9J6EC22_RHIMP</name>
<feature type="compositionally biased region" description="Basic and acidic residues" evidence="1">
    <location>
        <begin position="137"/>
        <end position="147"/>
    </location>
</feature>
<feature type="region of interest" description="Disordered" evidence="1">
    <location>
        <begin position="137"/>
        <end position="168"/>
    </location>
</feature>
<sequence length="168" mass="18748">MSILTSDYMELLRSLCVITQPSLNDVATIFKEFHRALNDSSTKSFPKQSKSSSSSSGTSKKRSGKSAARGDADCFEKSHSAVGFERSSTWKPGVKPCWIMSDVELWNRILTDNCMELREYRWCELTLMGYEWPEKKPGNKNVREEKGGPNLDGGHDPMGPGGVFGLPY</sequence>
<feature type="compositionally biased region" description="Gly residues" evidence="1">
    <location>
        <begin position="159"/>
        <end position="168"/>
    </location>
</feature>
<gene>
    <name evidence="2" type="ORF">HPB51_019521</name>
</gene>
<keyword evidence="3" id="KW-1185">Reference proteome</keyword>
<comment type="caution">
    <text evidence="2">The sequence shown here is derived from an EMBL/GenBank/DDBJ whole genome shotgun (WGS) entry which is preliminary data.</text>
</comment>
<evidence type="ECO:0000313" key="3">
    <source>
        <dbReference type="Proteomes" id="UP000821866"/>
    </source>
</evidence>
<reference evidence="2" key="1">
    <citation type="journal article" date="2020" name="Cell">
        <title>Large-Scale Comparative Analyses of Tick Genomes Elucidate Their Genetic Diversity and Vector Capacities.</title>
        <authorList>
            <consortium name="Tick Genome and Microbiome Consortium (TIGMIC)"/>
            <person name="Jia N."/>
            <person name="Wang J."/>
            <person name="Shi W."/>
            <person name="Du L."/>
            <person name="Sun Y."/>
            <person name="Zhan W."/>
            <person name="Jiang J.F."/>
            <person name="Wang Q."/>
            <person name="Zhang B."/>
            <person name="Ji P."/>
            <person name="Bell-Sakyi L."/>
            <person name="Cui X.M."/>
            <person name="Yuan T.T."/>
            <person name="Jiang B.G."/>
            <person name="Yang W.F."/>
            <person name="Lam T.T."/>
            <person name="Chang Q.C."/>
            <person name="Ding S.J."/>
            <person name="Wang X.J."/>
            <person name="Zhu J.G."/>
            <person name="Ruan X.D."/>
            <person name="Zhao L."/>
            <person name="Wei J.T."/>
            <person name="Ye R.Z."/>
            <person name="Que T.C."/>
            <person name="Du C.H."/>
            <person name="Zhou Y.H."/>
            <person name="Cheng J.X."/>
            <person name="Dai P.F."/>
            <person name="Guo W.B."/>
            <person name="Han X.H."/>
            <person name="Huang E.J."/>
            <person name="Li L.F."/>
            <person name="Wei W."/>
            <person name="Gao Y.C."/>
            <person name="Liu J.Z."/>
            <person name="Shao H.Z."/>
            <person name="Wang X."/>
            <person name="Wang C.C."/>
            <person name="Yang T.C."/>
            <person name="Huo Q.B."/>
            <person name="Li W."/>
            <person name="Chen H.Y."/>
            <person name="Chen S.E."/>
            <person name="Zhou L.G."/>
            <person name="Ni X.B."/>
            <person name="Tian J.H."/>
            <person name="Sheng Y."/>
            <person name="Liu T."/>
            <person name="Pan Y.S."/>
            <person name="Xia L.Y."/>
            <person name="Li J."/>
            <person name="Zhao F."/>
            <person name="Cao W.C."/>
        </authorList>
    </citation>
    <scope>NUCLEOTIDE SEQUENCE</scope>
    <source>
        <strain evidence="2">Rmic-2018</strain>
    </source>
</reference>
<dbReference type="VEuPathDB" id="VectorBase:LOC119185174"/>